<sequence length="135" mass="14504">MKKFKLQAIALVLVVSSAFTSCSDDDSNTPPVLVTKKSLVTAVTGPETGDLNQELTLNVTFAVENNCGAFNKYVETTAGTTKTIEVESKYVGSNCGTTPTTKNTTYKFKSATAGTYNLKFKKTATEFITHTVVID</sequence>
<proteinExistence type="predicted"/>
<dbReference type="Proteomes" id="UP001255185">
    <property type="component" value="Unassembled WGS sequence"/>
</dbReference>
<dbReference type="RefSeq" id="WP_310025922.1">
    <property type="nucleotide sequence ID" value="NZ_JAVDVI010000006.1"/>
</dbReference>
<comment type="caution">
    <text evidence="2">The sequence shown here is derived from an EMBL/GenBank/DDBJ whole genome shotgun (WGS) entry which is preliminary data.</text>
</comment>
<reference evidence="2 3" key="1">
    <citation type="submission" date="2023-07" db="EMBL/GenBank/DDBJ databases">
        <title>Sorghum-associated microbial communities from plants grown in Nebraska, USA.</title>
        <authorList>
            <person name="Schachtman D."/>
        </authorList>
    </citation>
    <scope>NUCLEOTIDE SEQUENCE [LARGE SCALE GENOMIC DNA]</scope>
    <source>
        <strain evidence="2 3">3773</strain>
    </source>
</reference>
<name>A0ABU1TNY1_9FLAO</name>
<dbReference type="EMBL" id="JAVDVI010000006">
    <property type="protein sequence ID" value="MDR6967681.1"/>
    <property type="molecule type" value="Genomic_DNA"/>
</dbReference>
<feature type="chain" id="PRO_5047375497" description="GOLD domain-containing protein" evidence="1">
    <location>
        <begin position="21"/>
        <end position="135"/>
    </location>
</feature>
<protein>
    <recommendedName>
        <fullName evidence="4">GOLD domain-containing protein</fullName>
    </recommendedName>
</protein>
<keyword evidence="3" id="KW-1185">Reference proteome</keyword>
<evidence type="ECO:0000313" key="2">
    <source>
        <dbReference type="EMBL" id="MDR6967681.1"/>
    </source>
</evidence>
<evidence type="ECO:0008006" key="4">
    <source>
        <dbReference type="Google" id="ProtNLM"/>
    </source>
</evidence>
<evidence type="ECO:0000313" key="3">
    <source>
        <dbReference type="Proteomes" id="UP001255185"/>
    </source>
</evidence>
<organism evidence="2 3">
    <name type="scientific">Flavobacterium arsenatis</name>
    <dbReference type="NCBI Taxonomy" id="1484332"/>
    <lineage>
        <taxon>Bacteria</taxon>
        <taxon>Pseudomonadati</taxon>
        <taxon>Bacteroidota</taxon>
        <taxon>Flavobacteriia</taxon>
        <taxon>Flavobacteriales</taxon>
        <taxon>Flavobacteriaceae</taxon>
        <taxon>Flavobacterium</taxon>
    </lineage>
</organism>
<feature type="signal peptide" evidence="1">
    <location>
        <begin position="1"/>
        <end position="20"/>
    </location>
</feature>
<accession>A0ABU1TNY1</accession>
<gene>
    <name evidence="2" type="ORF">J2X31_001693</name>
</gene>
<dbReference type="PROSITE" id="PS51257">
    <property type="entry name" value="PROKAR_LIPOPROTEIN"/>
    <property type="match status" value="1"/>
</dbReference>
<keyword evidence="1" id="KW-0732">Signal</keyword>
<evidence type="ECO:0000256" key="1">
    <source>
        <dbReference type="SAM" id="SignalP"/>
    </source>
</evidence>